<name>A0A9W4GZF9_9ACTN</name>
<dbReference type="RefSeq" id="WP_205042413.1">
    <property type="nucleotide sequence ID" value="NZ_CAJVAX010000012.1"/>
</dbReference>
<dbReference type="GO" id="GO:0005886">
    <property type="term" value="C:plasma membrane"/>
    <property type="evidence" value="ECO:0007669"/>
    <property type="project" value="UniProtKB-SubCell"/>
</dbReference>
<evidence type="ECO:0000313" key="10">
    <source>
        <dbReference type="EMBL" id="CAG7626341.1"/>
    </source>
</evidence>
<proteinExistence type="inferred from homology"/>
<comment type="caution">
    <text evidence="10">The sequence shown here is derived from an EMBL/GenBank/DDBJ whole genome shotgun (WGS) entry which is preliminary data.</text>
</comment>
<dbReference type="Pfam" id="PF02687">
    <property type="entry name" value="FtsX"/>
    <property type="match status" value="1"/>
</dbReference>
<comment type="subcellular location">
    <subcellularLocation>
        <location evidence="1">Cell membrane</location>
        <topology evidence="1">Multi-pass membrane protein</topology>
    </subcellularLocation>
</comment>
<dbReference type="Proteomes" id="UP001153328">
    <property type="component" value="Unassembled WGS sequence"/>
</dbReference>
<dbReference type="PANTHER" id="PTHR30572">
    <property type="entry name" value="MEMBRANE COMPONENT OF TRANSPORTER-RELATED"/>
    <property type="match status" value="1"/>
</dbReference>
<gene>
    <name evidence="10" type="ORF">SBRY_20252</name>
</gene>
<feature type="transmembrane region" description="Helical" evidence="8">
    <location>
        <begin position="891"/>
        <end position="912"/>
    </location>
</feature>
<keyword evidence="2" id="KW-1003">Cell membrane</keyword>
<accession>A0A9W4GZF9</accession>
<reference evidence="10" key="1">
    <citation type="submission" date="2021-06" db="EMBL/GenBank/DDBJ databases">
        <authorList>
            <person name="Arsene-Ploetze F."/>
        </authorList>
    </citation>
    <scope>NUCLEOTIDE SEQUENCE</scope>
    <source>
        <strain evidence="10">SBRY1</strain>
    </source>
</reference>
<dbReference type="InterPro" id="IPR003838">
    <property type="entry name" value="ABC3_permease_C"/>
</dbReference>
<evidence type="ECO:0000256" key="5">
    <source>
        <dbReference type="ARBA" id="ARBA00023136"/>
    </source>
</evidence>
<feature type="transmembrane region" description="Helical" evidence="8">
    <location>
        <begin position="330"/>
        <end position="353"/>
    </location>
</feature>
<feature type="transmembrane region" description="Helical" evidence="8">
    <location>
        <begin position="374"/>
        <end position="401"/>
    </location>
</feature>
<evidence type="ECO:0000256" key="6">
    <source>
        <dbReference type="ARBA" id="ARBA00038076"/>
    </source>
</evidence>
<comment type="similarity">
    <text evidence="6">Belongs to the ABC-4 integral membrane protein family.</text>
</comment>
<feature type="region of interest" description="Disordered" evidence="7">
    <location>
        <begin position="61"/>
        <end position="81"/>
    </location>
</feature>
<organism evidence="10 11">
    <name type="scientific">Actinacidiphila bryophytorum</name>
    <dbReference type="NCBI Taxonomy" id="1436133"/>
    <lineage>
        <taxon>Bacteria</taxon>
        <taxon>Bacillati</taxon>
        <taxon>Actinomycetota</taxon>
        <taxon>Actinomycetes</taxon>
        <taxon>Kitasatosporales</taxon>
        <taxon>Streptomycetaceae</taxon>
        <taxon>Actinacidiphila</taxon>
    </lineage>
</organism>
<keyword evidence="11" id="KW-1185">Reference proteome</keyword>
<feature type="transmembrane region" description="Helical" evidence="8">
    <location>
        <begin position="407"/>
        <end position="432"/>
    </location>
</feature>
<dbReference type="AlphaFoldDB" id="A0A9W4GZF9"/>
<evidence type="ECO:0000256" key="1">
    <source>
        <dbReference type="ARBA" id="ARBA00004651"/>
    </source>
</evidence>
<protein>
    <submittedName>
        <fullName evidence="10">ABC transport system permease protein</fullName>
    </submittedName>
</protein>
<evidence type="ECO:0000256" key="7">
    <source>
        <dbReference type="SAM" id="MobiDB-lite"/>
    </source>
</evidence>
<keyword evidence="4 8" id="KW-1133">Transmembrane helix</keyword>
<dbReference type="EMBL" id="CAJVAX010000012">
    <property type="protein sequence ID" value="CAG7626341.1"/>
    <property type="molecule type" value="Genomic_DNA"/>
</dbReference>
<feature type="transmembrane region" description="Helical" evidence="8">
    <location>
        <begin position="482"/>
        <end position="502"/>
    </location>
</feature>
<dbReference type="GO" id="GO:0022857">
    <property type="term" value="F:transmembrane transporter activity"/>
    <property type="evidence" value="ECO:0007669"/>
    <property type="project" value="TreeGrafter"/>
</dbReference>
<feature type="transmembrane region" description="Helical" evidence="8">
    <location>
        <begin position="829"/>
        <end position="856"/>
    </location>
</feature>
<evidence type="ECO:0000256" key="8">
    <source>
        <dbReference type="SAM" id="Phobius"/>
    </source>
</evidence>
<feature type="domain" description="ABC3 transporter permease C-terminal" evidence="9">
    <location>
        <begin position="793"/>
        <end position="900"/>
    </location>
</feature>
<evidence type="ECO:0000259" key="9">
    <source>
        <dbReference type="Pfam" id="PF02687"/>
    </source>
</evidence>
<evidence type="ECO:0000313" key="11">
    <source>
        <dbReference type="Proteomes" id="UP001153328"/>
    </source>
</evidence>
<sequence length="929" mass="95565">MPFTDSWLRTRLRAAPASALALAALVMVTAFLAAALPRAVDRYEDRALRKAVASAAPRDRGVSISDDYRTSDDPAGEDKLKPATISGVERDFRALLRPPLRIDPSEVVQGVRSGAEAEVPDPELPRTSDHAPGAVLVAQAALADHVKVVAGQLPRPEPAGPAALAFDGVVTEKTAQVLHLKVGQTVHMMKFGAKPLAVRISGIVAPRDPAAGYWTMDDDMLAPLVSYPPHLPIDPPRTYWHFTVLVDPTAARSMPLLGTGASLYWHHPLQTGQLTAHDVPGLRAELAALGSGPLATRLATATGSSSLHTSAGVGAVLDNFADDRDASEPLVLIAAVGVGTTAFAVLLMAAGLAADRRRGEMSLLRSRGGSLRGIFRRLVTETGAAAVPAGAAGTVLALLVLPTGRSATAVLLGALVTAAGTLAMPLRATLAARRPRPAEREDLVAQRPSRRRLVIELTVTVLVAAAVAALRRRGTADGSDPFLAAAPVLVAVAAALVLLRIYPLPLRRLARPAARLRGAVTHLGLARAGRASSGGRLPLLALLVALTVASFGGSVLAGIGHARDRAAAVAVGADARVDSIYPLDARLPGEVAKVPGVGEVAAIRVEPHAASQDIPLNFDLLIVDDPALYARITRSVGMPTFPADALGAGAAAGAHGPLPAVVSPKIADLIGGDTKPVDTGVGATGIRAAATLRSTPADSDSDGDFVIVSGRQLHAQHPRLAALPQYGGPTTLLATTASGRHIDAAALRKVAASGSSPATVELRSQTRAVLSDSPLQSGARKLYLAAVAAGAGYSVLALLLSLMAAAPGRRALLARLRTLGMPQRQSRRLVLLEMLPQVLLAAVGGVLVGLAVVPLLGPGIDLHALTFGGSARTSTPSPSAGVGLRADPWSLALPSAGLLLLACAVLLGQAWASGRRRESTELRAGDRTT</sequence>
<dbReference type="InterPro" id="IPR050250">
    <property type="entry name" value="Macrolide_Exporter_MacB"/>
</dbReference>
<evidence type="ECO:0000256" key="2">
    <source>
        <dbReference type="ARBA" id="ARBA00022475"/>
    </source>
</evidence>
<dbReference type="PANTHER" id="PTHR30572:SF4">
    <property type="entry name" value="ABC TRANSPORTER PERMEASE YTRF"/>
    <property type="match status" value="1"/>
</dbReference>
<keyword evidence="5 8" id="KW-0472">Membrane</keyword>
<feature type="transmembrane region" description="Helical" evidence="8">
    <location>
        <begin position="782"/>
        <end position="808"/>
    </location>
</feature>
<evidence type="ECO:0000256" key="3">
    <source>
        <dbReference type="ARBA" id="ARBA00022692"/>
    </source>
</evidence>
<evidence type="ECO:0000256" key="4">
    <source>
        <dbReference type="ARBA" id="ARBA00022989"/>
    </source>
</evidence>
<feature type="transmembrane region" description="Helical" evidence="8">
    <location>
        <begin position="453"/>
        <end position="470"/>
    </location>
</feature>
<keyword evidence="3 8" id="KW-0812">Transmembrane</keyword>
<feature type="transmembrane region" description="Helical" evidence="8">
    <location>
        <begin position="537"/>
        <end position="559"/>
    </location>
</feature>